<dbReference type="InterPro" id="IPR013083">
    <property type="entry name" value="Znf_RING/FYVE/PHD"/>
</dbReference>
<dbReference type="PROSITE" id="PS51081">
    <property type="entry name" value="ZF_SIAH"/>
    <property type="match status" value="1"/>
</dbReference>
<evidence type="ECO:0000256" key="3">
    <source>
        <dbReference type="ARBA" id="ARBA00009119"/>
    </source>
</evidence>
<dbReference type="Proteomes" id="UP001378592">
    <property type="component" value="Unassembled WGS sequence"/>
</dbReference>
<keyword evidence="5" id="KW-0808">Transferase</keyword>
<evidence type="ECO:0000313" key="12">
    <source>
        <dbReference type="EMBL" id="KAK7872786.1"/>
    </source>
</evidence>
<sequence>MRSPIVLCESGHSICQNCREKVEVCPICKGEYPGIRNRLAEDIATHIALQRCKNDNRGCQELVPTNELDVHEADCPYRLYLCRMCKGRVIFHEMSDHFEKLHPENVMKNGVPRRVTIREVRPDCSYTYQIDAYERLFWFWRKNAGDLVHLGVQLVGNPRNHTHFFYRLEITSPDRETQVVFNAPVHSENERGPALITSSKCAVVSAELLDQGAIYSVFISQYENLEPVENSESNL</sequence>
<dbReference type="GO" id="GO:0008270">
    <property type="term" value="F:zinc ion binding"/>
    <property type="evidence" value="ECO:0007669"/>
    <property type="project" value="UniProtKB-KW"/>
</dbReference>
<evidence type="ECO:0000256" key="5">
    <source>
        <dbReference type="ARBA" id="ARBA00022679"/>
    </source>
</evidence>
<dbReference type="EMBL" id="JAZDUA010000020">
    <property type="protein sequence ID" value="KAK7872786.1"/>
    <property type="molecule type" value="Genomic_DNA"/>
</dbReference>
<dbReference type="EC" id="2.3.2.27" evidence="4"/>
<dbReference type="InterPro" id="IPR004162">
    <property type="entry name" value="SINA-like_animal"/>
</dbReference>
<dbReference type="PANTHER" id="PTHR45877">
    <property type="entry name" value="E3 UBIQUITIN-PROTEIN LIGASE SIAH2"/>
    <property type="match status" value="1"/>
</dbReference>
<evidence type="ECO:0000256" key="1">
    <source>
        <dbReference type="ARBA" id="ARBA00000900"/>
    </source>
</evidence>
<reference evidence="12 13" key="1">
    <citation type="submission" date="2024-03" db="EMBL/GenBank/DDBJ databases">
        <title>The genome assembly and annotation of the cricket Gryllus longicercus Weissman &amp; Gray.</title>
        <authorList>
            <person name="Szrajer S."/>
            <person name="Gray D."/>
            <person name="Ylla G."/>
        </authorList>
    </citation>
    <scope>NUCLEOTIDE SEQUENCE [LARGE SCALE GENOMIC DNA]</scope>
    <source>
        <strain evidence="12">DAG 2021-001</strain>
        <tissue evidence="12">Whole body minus gut</tissue>
    </source>
</reference>
<dbReference type="Gene3D" id="3.30.40.10">
    <property type="entry name" value="Zinc/RING finger domain, C3HC4 (zinc finger)"/>
    <property type="match status" value="1"/>
</dbReference>
<dbReference type="GO" id="GO:0005737">
    <property type="term" value="C:cytoplasm"/>
    <property type="evidence" value="ECO:0007669"/>
    <property type="project" value="TreeGrafter"/>
</dbReference>
<comment type="caution">
    <text evidence="12">The sequence shown here is derived from an EMBL/GenBank/DDBJ whole genome shotgun (WGS) entry which is preliminary data.</text>
</comment>
<keyword evidence="13" id="KW-1185">Reference proteome</keyword>
<evidence type="ECO:0000256" key="8">
    <source>
        <dbReference type="ARBA" id="ARBA00022786"/>
    </source>
</evidence>
<keyword evidence="9" id="KW-0862">Zinc</keyword>
<dbReference type="PANTHER" id="PTHR45877:SF2">
    <property type="entry name" value="E3 UBIQUITIN-PROTEIN LIGASE SINA-RELATED"/>
    <property type="match status" value="1"/>
</dbReference>
<gene>
    <name evidence="12" type="ORF">R5R35_011911</name>
</gene>
<comment type="pathway">
    <text evidence="2">Protein modification; protein ubiquitination.</text>
</comment>
<dbReference type="SUPFAM" id="SSF49599">
    <property type="entry name" value="TRAF domain-like"/>
    <property type="match status" value="1"/>
</dbReference>
<evidence type="ECO:0000256" key="6">
    <source>
        <dbReference type="ARBA" id="ARBA00022723"/>
    </source>
</evidence>
<dbReference type="InterPro" id="IPR013010">
    <property type="entry name" value="Znf_SIAH"/>
</dbReference>
<evidence type="ECO:0000256" key="10">
    <source>
        <dbReference type="PROSITE-ProRule" id="PRU00455"/>
    </source>
</evidence>
<comment type="similarity">
    <text evidence="3">Belongs to the SINA (Seven in absentia) family.</text>
</comment>
<evidence type="ECO:0000256" key="2">
    <source>
        <dbReference type="ARBA" id="ARBA00004906"/>
    </source>
</evidence>
<keyword evidence="6" id="KW-0479">Metal-binding</keyword>
<dbReference type="InterPro" id="IPR049548">
    <property type="entry name" value="Sina-like_RING"/>
</dbReference>
<evidence type="ECO:0000256" key="9">
    <source>
        <dbReference type="ARBA" id="ARBA00022833"/>
    </source>
</evidence>
<proteinExistence type="inferred from homology"/>
<protein>
    <recommendedName>
        <fullName evidence="4">RING-type E3 ubiquitin transferase</fullName>
        <ecNumber evidence="4">2.3.2.27</ecNumber>
    </recommendedName>
</protein>
<dbReference type="AlphaFoldDB" id="A0AAN9W1F3"/>
<dbReference type="GO" id="GO:0043161">
    <property type="term" value="P:proteasome-mediated ubiquitin-dependent protein catabolic process"/>
    <property type="evidence" value="ECO:0007669"/>
    <property type="project" value="TreeGrafter"/>
</dbReference>
<organism evidence="12 13">
    <name type="scientific">Gryllus longicercus</name>
    <dbReference type="NCBI Taxonomy" id="2509291"/>
    <lineage>
        <taxon>Eukaryota</taxon>
        <taxon>Metazoa</taxon>
        <taxon>Ecdysozoa</taxon>
        <taxon>Arthropoda</taxon>
        <taxon>Hexapoda</taxon>
        <taxon>Insecta</taxon>
        <taxon>Pterygota</taxon>
        <taxon>Neoptera</taxon>
        <taxon>Polyneoptera</taxon>
        <taxon>Orthoptera</taxon>
        <taxon>Ensifera</taxon>
        <taxon>Gryllidea</taxon>
        <taxon>Grylloidea</taxon>
        <taxon>Gryllidae</taxon>
        <taxon>Gryllinae</taxon>
        <taxon>Gryllus</taxon>
    </lineage>
</organism>
<keyword evidence="7 10" id="KW-0863">Zinc-finger</keyword>
<evidence type="ECO:0000256" key="7">
    <source>
        <dbReference type="ARBA" id="ARBA00022771"/>
    </source>
</evidence>
<feature type="domain" description="SIAH-type" evidence="11">
    <location>
        <begin position="47"/>
        <end position="103"/>
    </location>
</feature>
<evidence type="ECO:0000259" key="11">
    <source>
        <dbReference type="PROSITE" id="PS51081"/>
    </source>
</evidence>
<dbReference type="Pfam" id="PF21362">
    <property type="entry name" value="Sina_RING"/>
    <property type="match status" value="1"/>
</dbReference>
<comment type="catalytic activity">
    <reaction evidence="1">
        <text>S-ubiquitinyl-[E2 ubiquitin-conjugating enzyme]-L-cysteine + [acceptor protein]-L-lysine = [E2 ubiquitin-conjugating enzyme]-L-cysteine + N(6)-ubiquitinyl-[acceptor protein]-L-lysine.</text>
        <dbReference type="EC" id="2.3.2.27"/>
    </reaction>
</comment>
<evidence type="ECO:0000313" key="13">
    <source>
        <dbReference type="Proteomes" id="UP001378592"/>
    </source>
</evidence>
<dbReference type="GO" id="GO:0031624">
    <property type="term" value="F:ubiquitin conjugating enzyme binding"/>
    <property type="evidence" value="ECO:0007669"/>
    <property type="project" value="TreeGrafter"/>
</dbReference>
<dbReference type="GO" id="GO:0061630">
    <property type="term" value="F:ubiquitin protein ligase activity"/>
    <property type="evidence" value="ECO:0007669"/>
    <property type="project" value="UniProtKB-EC"/>
</dbReference>
<evidence type="ECO:0000256" key="4">
    <source>
        <dbReference type="ARBA" id="ARBA00012483"/>
    </source>
</evidence>
<accession>A0AAN9W1F3</accession>
<keyword evidence="8" id="KW-0833">Ubl conjugation pathway</keyword>
<name>A0AAN9W1F3_9ORTH</name>